<dbReference type="PANTHER" id="PTHR30193:SF37">
    <property type="entry name" value="INNER MEMBRANE ABC TRANSPORTER PERMEASE PROTEIN YCJO"/>
    <property type="match status" value="1"/>
</dbReference>
<evidence type="ECO:0000256" key="4">
    <source>
        <dbReference type="ARBA" id="ARBA00022692"/>
    </source>
</evidence>
<keyword evidence="4 7" id="KW-0812">Transmembrane</keyword>
<feature type="domain" description="ABC transmembrane type-1" evidence="8">
    <location>
        <begin position="73"/>
        <end position="283"/>
    </location>
</feature>
<dbReference type="RefSeq" id="WP_262430528.1">
    <property type="nucleotide sequence ID" value="NZ_JACRTG010000030.1"/>
</dbReference>
<feature type="transmembrane region" description="Helical" evidence="7">
    <location>
        <begin position="156"/>
        <end position="182"/>
    </location>
</feature>
<dbReference type="InterPro" id="IPR035906">
    <property type="entry name" value="MetI-like_sf"/>
</dbReference>
<feature type="transmembrane region" description="Helical" evidence="7">
    <location>
        <begin position="77"/>
        <end position="95"/>
    </location>
</feature>
<proteinExistence type="inferred from homology"/>
<evidence type="ECO:0000256" key="2">
    <source>
        <dbReference type="ARBA" id="ARBA00022448"/>
    </source>
</evidence>
<keyword evidence="3" id="KW-1003">Cell membrane</keyword>
<comment type="caution">
    <text evidence="9">The sequence shown here is derived from an EMBL/GenBank/DDBJ whole genome shotgun (WGS) entry which is preliminary data.</text>
</comment>
<feature type="transmembrane region" description="Helical" evidence="7">
    <location>
        <begin position="20"/>
        <end position="46"/>
    </location>
</feature>
<evidence type="ECO:0000313" key="9">
    <source>
        <dbReference type="EMBL" id="MBC8589065.1"/>
    </source>
</evidence>
<dbReference type="CDD" id="cd06261">
    <property type="entry name" value="TM_PBP2"/>
    <property type="match status" value="1"/>
</dbReference>
<feature type="transmembrane region" description="Helical" evidence="7">
    <location>
        <begin position="264"/>
        <end position="285"/>
    </location>
</feature>
<dbReference type="PANTHER" id="PTHR30193">
    <property type="entry name" value="ABC TRANSPORTER PERMEASE PROTEIN"/>
    <property type="match status" value="1"/>
</dbReference>
<dbReference type="InterPro" id="IPR000515">
    <property type="entry name" value="MetI-like"/>
</dbReference>
<dbReference type="PROSITE" id="PS50928">
    <property type="entry name" value="ABC_TM1"/>
    <property type="match status" value="1"/>
</dbReference>
<feature type="transmembrane region" description="Helical" evidence="7">
    <location>
        <begin position="203"/>
        <end position="224"/>
    </location>
</feature>
<sequence length="295" mass="34510">MNNNNLESVRKLRKNKTAYLMLSASLLGFLFFYIIPYFISMFYAFVDNPLSKSFVGLINYRDLFNNKYFLRGLKNTIIFMCISIPLNMIISLGLAMICNKIKVFSKYLNLVFLIPLAIPSATTAFFWKQVFSLNGFLNKFLGIFNFEAVDWLNSKYSMYIMVFIFLWKNIGYNMILFIAGLNNIPKSYYECAQLEGASRWQQFRIVTLTYLVPTFFLVFIMTFINSFKVFKEIYILTGDNPHENIYILQHFMNNMFMSLNYPKLVSSISILITVIVSLIIVMFIFEGRVSKNLSE</sequence>
<evidence type="ECO:0000313" key="10">
    <source>
        <dbReference type="Proteomes" id="UP000601171"/>
    </source>
</evidence>
<dbReference type="InterPro" id="IPR051393">
    <property type="entry name" value="ABC_transporter_permease"/>
</dbReference>
<keyword evidence="6 7" id="KW-0472">Membrane</keyword>
<protein>
    <submittedName>
        <fullName evidence="9">Sugar ABC transporter permease</fullName>
    </submittedName>
</protein>
<keyword evidence="2 7" id="KW-0813">Transport</keyword>
<gene>
    <name evidence="9" type="ORF">H8707_12660</name>
</gene>
<evidence type="ECO:0000256" key="6">
    <source>
        <dbReference type="ARBA" id="ARBA00023136"/>
    </source>
</evidence>
<dbReference type="AlphaFoldDB" id="A0A926IL72"/>
<dbReference type="EMBL" id="JACRTG010000030">
    <property type="protein sequence ID" value="MBC8589065.1"/>
    <property type="molecule type" value="Genomic_DNA"/>
</dbReference>
<comment type="subcellular location">
    <subcellularLocation>
        <location evidence="1 7">Cell membrane</location>
        <topology evidence="1 7">Multi-pass membrane protein</topology>
    </subcellularLocation>
</comment>
<keyword evidence="5 7" id="KW-1133">Transmembrane helix</keyword>
<dbReference type="SUPFAM" id="SSF161098">
    <property type="entry name" value="MetI-like"/>
    <property type="match status" value="1"/>
</dbReference>
<comment type="similarity">
    <text evidence="7">Belongs to the binding-protein-dependent transport system permease family.</text>
</comment>
<evidence type="ECO:0000256" key="7">
    <source>
        <dbReference type="RuleBase" id="RU363032"/>
    </source>
</evidence>
<reference evidence="9" key="1">
    <citation type="submission" date="2020-08" db="EMBL/GenBank/DDBJ databases">
        <title>Genome public.</title>
        <authorList>
            <person name="Liu C."/>
            <person name="Sun Q."/>
        </authorList>
    </citation>
    <scope>NUCLEOTIDE SEQUENCE</scope>
    <source>
        <strain evidence="9">BX21</strain>
    </source>
</reference>
<evidence type="ECO:0000256" key="1">
    <source>
        <dbReference type="ARBA" id="ARBA00004651"/>
    </source>
</evidence>
<evidence type="ECO:0000256" key="5">
    <source>
        <dbReference type="ARBA" id="ARBA00022989"/>
    </source>
</evidence>
<keyword evidence="10" id="KW-1185">Reference proteome</keyword>
<feature type="transmembrane region" description="Helical" evidence="7">
    <location>
        <begin position="107"/>
        <end position="127"/>
    </location>
</feature>
<dbReference type="Gene3D" id="1.10.3720.10">
    <property type="entry name" value="MetI-like"/>
    <property type="match status" value="1"/>
</dbReference>
<evidence type="ECO:0000259" key="8">
    <source>
        <dbReference type="PROSITE" id="PS50928"/>
    </source>
</evidence>
<accession>A0A926IL72</accession>
<dbReference type="Pfam" id="PF00528">
    <property type="entry name" value="BPD_transp_1"/>
    <property type="match status" value="1"/>
</dbReference>
<dbReference type="GO" id="GO:0055085">
    <property type="term" value="P:transmembrane transport"/>
    <property type="evidence" value="ECO:0007669"/>
    <property type="project" value="InterPro"/>
</dbReference>
<dbReference type="GO" id="GO:0005886">
    <property type="term" value="C:plasma membrane"/>
    <property type="evidence" value="ECO:0007669"/>
    <property type="project" value="UniProtKB-SubCell"/>
</dbReference>
<organism evidence="9 10">
    <name type="scientific">Paratissierella segnis</name>
    <dbReference type="NCBI Taxonomy" id="2763679"/>
    <lineage>
        <taxon>Bacteria</taxon>
        <taxon>Bacillati</taxon>
        <taxon>Bacillota</taxon>
        <taxon>Tissierellia</taxon>
        <taxon>Tissierellales</taxon>
        <taxon>Tissierellaceae</taxon>
        <taxon>Paratissierella</taxon>
    </lineage>
</organism>
<evidence type="ECO:0000256" key="3">
    <source>
        <dbReference type="ARBA" id="ARBA00022475"/>
    </source>
</evidence>
<name>A0A926IL72_9FIRM</name>
<dbReference type="Proteomes" id="UP000601171">
    <property type="component" value="Unassembled WGS sequence"/>
</dbReference>